<dbReference type="GO" id="GO:0005886">
    <property type="term" value="C:plasma membrane"/>
    <property type="evidence" value="ECO:0007669"/>
    <property type="project" value="UniProtKB-SubCell"/>
</dbReference>
<dbReference type="Pfam" id="PF00005">
    <property type="entry name" value="ABC_tran"/>
    <property type="match status" value="1"/>
</dbReference>
<dbReference type="CDD" id="cd03219">
    <property type="entry name" value="ABC_Mj1267_LivG_branched"/>
    <property type="match status" value="1"/>
</dbReference>
<keyword evidence="5" id="KW-0547">Nucleotide-binding</keyword>
<organism evidence="12">
    <name type="scientific">Castellaniella ginsengisoli</name>
    <dbReference type="NCBI Taxonomy" id="546114"/>
    <lineage>
        <taxon>Bacteria</taxon>
        <taxon>Pseudomonadati</taxon>
        <taxon>Pseudomonadota</taxon>
        <taxon>Betaproteobacteria</taxon>
        <taxon>Burkholderiales</taxon>
        <taxon>Alcaligenaceae</taxon>
        <taxon>Castellaniella</taxon>
    </lineage>
</organism>
<keyword evidence="2" id="KW-0813">Transport</keyword>
<evidence type="ECO:0000256" key="10">
    <source>
        <dbReference type="SAM" id="Phobius"/>
    </source>
</evidence>
<feature type="region of interest" description="Disordered" evidence="9">
    <location>
        <begin position="1"/>
        <end position="24"/>
    </location>
</feature>
<dbReference type="PANTHER" id="PTHR45772:SF9">
    <property type="entry name" value="CONSERVED COMPONENT OF ABC TRANSPORTER FOR NATURAL AMINO ACIDS"/>
    <property type="match status" value="1"/>
</dbReference>
<evidence type="ECO:0000256" key="1">
    <source>
        <dbReference type="ARBA" id="ARBA00004651"/>
    </source>
</evidence>
<dbReference type="InterPro" id="IPR032823">
    <property type="entry name" value="BCA_ABC_TP_C"/>
</dbReference>
<feature type="transmembrane region" description="Helical" evidence="10">
    <location>
        <begin position="285"/>
        <end position="305"/>
    </location>
</feature>
<dbReference type="InterPro" id="IPR051120">
    <property type="entry name" value="ABC_AA/LPS_Transport"/>
</dbReference>
<accession>A0AB39D3X5</accession>
<keyword evidence="7 10" id="KW-1133">Transmembrane helix</keyword>
<dbReference type="GO" id="GO:0015658">
    <property type="term" value="F:branched-chain amino acid transmembrane transporter activity"/>
    <property type="evidence" value="ECO:0007669"/>
    <property type="project" value="InterPro"/>
</dbReference>
<dbReference type="InterPro" id="IPR017871">
    <property type="entry name" value="ABC_transporter-like_CS"/>
</dbReference>
<dbReference type="SUPFAM" id="SSF52540">
    <property type="entry name" value="P-loop containing nucleoside triphosphate hydrolases"/>
    <property type="match status" value="1"/>
</dbReference>
<feature type="transmembrane region" description="Helical" evidence="10">
    <location>
        <begin position="114"/>
        <end position="132"/>
    </location>
</feature>
<sequence length="636" mass="68035">MSRHDDSVAIQPGAVAPQDGGPAVHPAAGVRRRYKAESLTIVVLAVAPFLAPLVGAGPDLLGRVLIWGLFGLGFDLLFGYAGLLSFGQAAFYGTGAFVTAYLMTSGIVENMLLALILSVAVAAVLGLAIGYLTLRRSGIYFAMSTLAFAEMIYFLEFGPLRDWTGGENGIPGIPEASIDLGFFSYVIAPGWPMYTFLAVMFFIGFVLARRISFSPFGVILTAIRDNPQRAMAVGHSIQSYKLAIFVVAAGYGGIAGGLLGLFQGYMPPDAFNIHTSAEVVIQTVMGGAGTLFGPLLGALIWLYLFEVLQFVEAVGSYWRLILGVIFVVLVTVFRRGICGEFIAWQARRAARRVAAAVGSTGAATGSSARSGRHPLLMRESAPLPEGRPILRADNIAKHYGGLKAVKGVSIEVQEGELRGLIGPNGAGKSTFFRMLAGEIQPTSGSVYLRESEITGAGVTRVCQLGMSKSYQVNELFDALTVRQNILMSVLGQKRGPFRFDALATIEGVKGCHEQVEAAIEMVELTARADIPIHELSYGEKRRVEIGLALATGANVLLLDEPLAGMSPEERVHAVALLKTIRKGRTVLIVEHDMDAMFELADRITVLYDGNFLAEGTPEEIKANTSVQDAYLGGFGQ</sequence>
<evidence type="ECO:0000313" key="15">
    <source>
        <dbReference type="EMBL" id="XDJ79671.1"/>
    </source>
</evidence>
<evidence type="ECO:0000256" key="4">
    <source>
        <dbReference type="ARBA" id="ARBA00022692"/>
    </source>
</evidence>
<feature type="transmembrane region" description="Helical" evidence="10">
    <location>
        <begin position="317"/>
        <end position="337"/>
    </location>
</feature>
<dbReference type="InterPro" id="IPR003439">
    <property type="entry name" value="ABC_transporter-like_ATP-bd"/>
</dbReference>
<feature type="domain" description="ABC transporter" evidence="11">
    <location>
        <begin position="390"/>
        <end position="633"/>
    </location>
</feature>
<evidence type="ECO:0000256" key="2">
    <source>
        <dbReference type="ARBA" id="ARBA00022448"/>
    </source>
</evidence>
<dbReference type="EMBL" id="CP158255">
    <property type="protein sequence ID" value="XDJ50608.1"/>
    <property type="molecule type" value="Genomic_DNA"/>
</dbReference>
<dbReference type="EMBL" id="CP158267">
    <property type="protein sequence ID" value="XDJ79671.1"/>
    <property type="molecule type" value="Genomic_DNA"/>
</dbReference>
<proteinExistence type="predicted"/>
<dbReference type="InterPro" id="IPR027417">
    <property type="entry name" value="P-loop_NTPase"/>
</dbReference>
<dbReference type="Gene3D" id="3.40.50.300">
    <property type="entry name" value="P-loop containing nucleotide triphosphate hydrolases"/>
    <property type="match status" value="1"/>
</dbReference>
<dbReference type="Pfam" id="PF12399">
    <property type="entry name" value="BCA_ABC_TP_C"/>
    <property type="match status" value="1"/>
</dbReference>
<dbReference type="CDD" id="cd06581">
    <property type="entry name" value="TM_PBP1_LivM_like"/>
    <property type="match status" value="1"/>
</dbReference>
<evidence type="ECO:0000256" key="8">
    <source>
        <dbReference type="ARBA" id="ARBA00023136"/>
    </source>
</evidence>
<dbReference type="RefSeq" id="WP_368640760.1">
    <property type="nucleotide sequence ID" value="NZ_CP158254.1"/>
</dbReference>
<dbReference type="InterPro" id="IPR003593">
    <property type="entry name" value="AAA+_ATPase"/>
</dbReference>
<protein>
    <submittedName>
        <fullName evidence="12">Branched-chain amino acid ABC transporter ATP-binding protein/permease</fullName>
    </submittedName>
</protein>
<evidence type="ECO:0000256" key="7">
    <source>
        <dbReference type="ARBA" id="ARBA00022989"/>
    </source>
</evidence>
<evidence type="ECO:0000256" key="5">
    <source>
        <dbReference type="ARBA" id="ARBA00022741"/>
    </source>
</evidence>
<dbReference type="PANTHER" id="PTHR45772">
    <property type="entry name" value="CONSERVED COMPONENT OF ABC TRANSPORTER FOR NATURAL AMINO ACIDS-RELATED"/>
    <property type="match status" value="1"/>
</dbReference>
<evidence type="ECO:0000256" key="9">
    <source>
        <dbReference type="SAM" id="MobiDB-lite"/>
    </source>
</evidence>
<keyword evidence="4 10" id="KW-0812">Transmembrane</keyword>
<dbReference type="GO" id="GO:0016887">
    <property type="term" value="F:ATP hydrolysis activity"/>
    <property type="evidence" value="ECO:0007669"/>
    <property type="project" value="InterPro"/>
</dbReference>
<dbReference type="PROSITE" id="PS00211">
    <property type="entry name" value="ABC_TRANSPORTER_1"/>
    <property type="match status" value="1"/>
</dbReference>
<evidence type="ECO:0000259" key="11">
    <source>
        <dbReference type="PROSITE" id="PS50893"/>
    </source>
</evidence>
<evidence type="ECO:0000256" key="6">
    <source>
        <dbReference type="ARBA" id="ARBA00022840"/>
    </source>
</evidence>
<evidence type="ECO:0000313" key="14">
    <source>
        <dbReference type="EMBL" id="XDJ68028.1"/>
    </source>
</evidence>
<feature type="transmembrane region" description="Helical" evidence="10">
    <location>
        <begin position="242"/>
        <end position="265"/>
    </location>
</feature>
<dbReference type="SMART" id="SM00382">
    <property type="entry name" value="AAA"/>
    <property type="match status" value="1"/>
</dbReference>
<dbReference type="EMBL" id="CP158254">
    <property type="protein sequence ID" value="XDJ48735.1"/>
    <property type="molecule type" value="Genomic_DNA"/>
</dbReference>
<dbReference type="AlphaFoldDB" id="A0AB39D3X5"/>
<reference evidence="12" key="1">
    <citation type="submission" date="2024-05" db="EMBL/GenBank/DDBJ databases">
        <authorList>
            <person name="Luo Y.-C."/>
            <person name="Nicholds J."/>
            <person name="Mortimer T."/>
            <person name="Maboni G."/>
        </authorList>
    </citation>
    <scope>NUCLEOTIDE SEQUENCE</scope>
    <source>
        <strain evidence="15">141555</strain>
        <strain evidence="14">144863</strain>
        <strain evidence="13">151108</strain>
        <strain evidence="12">151836</strain>
    </source>
</reference>
<feature type="transmembrane region" description="Helical" evidence="10">
    <location>
        <begin position="191"/>
        <end position="208"/>
    </location>
</feature>
<feature type="transmembrane region" description="Helical" evidence="10">
    <location>
        <begin position="39"/>
        <end position="58"/>
    </location>
</feature>
<dbReference type="EMBL" id="CP158262">
    <property type="protein sequence ID" value="XDJ68028.1"/>
    <property type="molecule type" value="Genomic_DNA"/>
</dbReference>
<dbReference type="InterPro" id="IPR043428">
    <property type="entry name" value="LivM-like"/>
</dbReference>
<keyword evidence="6 12" id="KW-0067">ATP-binding</keyword>
<keyword evidence="3" id="KW-1003">Cell membrane</keyword>
<dbReference type="PROSITE" id="PS50893">
    <property type="entry name" value="ABC_TRANSPORTER_2"/>
    <property type="match status" value="1"/>
</dbReference>
<evidence type="ECO:0000313" key="13">
    <source>
        <dbReference type="EMBL" id="XDJ50608.1"/>
    </source>
</evidence>
<gene>
    <name evidence="14" type="ORF">ABRY94_07890</name>
    <name evidence="12" type="ORF">ABRZ04_06690</name>
    <name evidence="15" type="ORF">ABRZ07_12345</name>
    <name evidence="13" type="ORF">ABRZ09_01675</name>
</gene>
<name>A0AB39D3X5_9BURK</name>
<dbReference type="InterPro" id="IPR001851">
    <property type="entry name" value="ABC_transp_permease"/>
</dbReference>
<keyword evidence="8 10" id="KW-0472">Membrane</keyword>
<comment type="subcellular location">
    <subcellularLocation>
        <location evidence="1">Cell membrane</location>
        <topology evidence="1">Multi-pass membrane protein</topology>
    </subcellularLocation>
</comment>
<evidence type="ECO:0000313" key="12">
    <source>
        <dbReference type="EMBL" id="XDJ48735.1"/>
    </source>
</evidence>
<dbReference type="GO" id="GO:0005524">
    <property type="term" value="F:ATP binding"/>
    <property type="evidence" value="ECO:0007669"/>
    <property type="project" value="UniProtKB-KW"/>
</dbReference>
<dbReference type="Pfam" id="PF02653">
    <property type="entry name" value="BPD_transp_2"/>
    <property type="match status" value="1"/>
</dbReference>
<evidence type="ECO:0000256" key="3">
    <source>
        <dbReference type="ARBA" id="ARBA00022475"/>
    </source>
</evidence>